<dbReference type="VEuPathDB" id="GiardiaDB:QR46_3497"/>
<reference evidence="3 4" key="2">
    <citation type="journal article" date="2013" name="Genome Biol. Evol.">
        <title>Genome sequencing of Giardia lamblia genotypes A2 and B isolates (DH and GS) and comparative analysis with the genomes of genotypes A1 and E (WB and Pig).</title>
        <authorList>
            <person name="Adam R.D."/>
            <person name="Dahlstrom E.W."/>
            <person name="Martens C.A."/>
            <person name="Bruno D.P."/>
            <person name="Barbian K.D."/>
            <person name="Ricklefs S.M."/>
            <person name="Hernandez M.M."/>
            <person name="Narla N.P."/>
            <person name="Patel R.B."/>
            <person name="Porcella S.F."/>
            <person name="Nash T.E."/>
        </authorList>
    </citation>
    <scope>NUCLEOTIDE SEQUENCE [LARGE SCALE GENOMIC DNA]</scope>
    <source>
        <strain evidence="3 4">GS</strain>
    </source>
</reference>
<reference evidence="4" key="1">
    <citation type="submission" date="2012-02" db="EMBL/GenBank/DDBJ databases">
        <title>Genome sequencing of Giardia lamblia Genotypes A2 and B isolates (DH and GS) and comparative analysis with the genomes of Genotypes A1 and E (WB and Pig).</title>
        <authorList>
            <person name="Adam R."/>
            <person name="Dahlstrom E."/>
            <person name="Martens C."/>
            <person name="Bruno D."/>
            <person name="Barbian K."/>
            <person name="Porcella S.F."/>
            <person name="Nash T."/>
        </authorList>
    </citation>
    <scope>NUCLEOTIDE SEQUENCE</scope>
    <source>
        <strain evidence="4">GS</strain>
    </source>
</reference>
<dbReference type="Pfam" id="PF03302">
    <property type="entry name" value="VSP"/>
    <property type="match status" value="2"/>
</dbReference>
<dbReference type="EMBL" id="AHHH01000139">
    <property type="protein sequence ID" value="ESU41229.1"/>
    <property type="molecule type" value="Genomic_DNA"/>
</dbReference>
<dbReference type="InterPro" id="IPR009030">
    <property type="entry name" value="Growth_fac_rcpt_cys_sf"/>
</dbReference>
<feature type="chain" id="PRO_5004751859" evidence="2">
    <location>
        <begin position="26"/>
        <end position="400"/>
    </location>
</feature>
<evidence type="ECO:0000256" key="2">
    <source>
        <dbReference type="SAM" id="SignalP"/>
    </source>
</evidence>
<proteinExistence type="predicted"/>
<dbReference type="SUPFAM" id="SSF57184">
    <property type="entry name" value="Growth factor receptor domain"/>
    <property type="match status" value="2"/>
</dbReference>
<evidence type="ECO:0000313" key="4">
    <source>
        <dbReference type="Proteomes" id="UP000018040"/>
    </source>
</evidence>
<evidence type="ECO:0000313" key="3">
    <source>
        <dbReference type="EMBL" id="ESU41229.1"/>
    </source>
</evidence>
<dbReference type="InterPro" id="IPR005127">
    <property type="entry name" value="Giardia_VSP"/>
</dbReference>
<keyword evidence="1" id="KW-1133">Transmembrane helix</keyword>
<dbReference type="InterPro" id="IPR006212">
    <property type="entry name" value="Furin_repeat"/>
</dbReference>
<sequence length="400" mass="40082">VSAGMPELMFAQLLWIGCTLQIVQATCTEQTADQPATTECKTNMCNVLIGGTEAANKYCSQCAKAAEAPINGVCKAISSDASGCALKSPNDGTCTQCGNGYFLYKGGCYGTGDTTGQKLCTTAATEGVCTVAATGYFAVPGAAKTDQSVAACGDATTGVTIGGNKKYVGVDGCTKCTKPGEIAEATSLTTAAATCTECTGTKIVKTVTASGKSVTSCIEPAECKDGFFVDTAANPNKCTACTDQHCLTCSAAEANKCSVCAEGYFVGAATGSEGPCVKCDATGSSGFAGVAGCAKCTRPNTSGASGTATCDECEAGKKPSEDKTKCNPCADTNCSFCDEKGACQKCSEGYTLEGGKCTSSSANRSGLSTGAIAGISVAAVVVVGGLVGFLCWWFICRGKA</sequence>
<protein>
    <submittedName>
        <fullName evidence="3">Variant-specific surface protein</fullName>
    </submittedName>
</protein>
<keyword evidence="2" id="KW-0732">Signal</keyword>
<dbReference type="VEuPathDB" id="GiardiaDB:DHA2_154628"/>
<dbReference type="PANTHER" id="PTHR23275:SF100">
    <property type="entry name" value="EGF-LIKE DOMAIN-CONTAINING PROTEIN"/>
    <property type="match status" value="1"/>
</dbReference>
<comment type="caution">
    <text evidence="3">The sequence shown here is derived from an EMBL/GenBank/DDBJ whole genome shotgun (WGS) entry which is preliminary data.</text>
</comment>
<dbReference type="InterPro" id="IPR052798">
    <property type="entry name" value="Giardia_VSA"/>
</dbReference>
<keyword evidence="1" id="KW-0472">Membrane</keyword>
<dbReference type="VEuPathDB" id="GiardiaDB:GL50581_2604"/>
<dbReference type="SMART" id="SM00261">
    <property type="entry name" value="FU"/>
    <property type="match status" value="2"/>
</dbReference>
<dbReference type="PANTHER" id="PTHR23275">
    <property type="entry name" value="CABRIOLET.-RELATED"/>
    <property type="match status" value="1"/>
</dbReference>
<evidence type="ECO:0000256" key="1">
    <source>
        <dbReference type="SAM" id="Phobius"/>
    </source>
</evidence>
<feature type="non-terminal residue" evidence="3">
    <location>
        <position position="1"/>
    </location>
</feature>
<gene>
    <name evidence="3" type="ORF">GSB_154342</name>
</gene>
<dbReference type="AlphaFoldDB" id="V6TRM6"/>
<feature type="transmembrane region" description="Helical" evidence="1">
    <location>
        <begin position="371"/>
        <end position="395"/>
    </location>
</feature>
<feature type="signal peptide" evidence="2">
    <location>
        <begin position="1"/>
        <end position="25"/>
    </location>
</feature>
<dbReference type="Gene3D" id="2.10.220.10">
    <property type="entry name" value="Hormone Receptor, Insulin-like Growth Factor Receptor 1, Chain A, domain 2"/>
    <property type="match status" value="2"/>
</dbReference>
<keyword evidence="1" id="KW-0812">Transmembrane</keyword>
<organism evidence="3 4">
    <name type="scientific">Giardia intestinalis</name>
    <name type="common">Giardia lamblia</name>
    <dbReference type="NCBI Taxonomy" id="5741"/>
    <lineage>
        <taxon>Eukaryota</taxon>
        <taxon>Metamonada</taxon>
        <taxon>Diplomonadida</taxon>
        <taxon>Hexamitidae</taxon>
        <taxon>Giardiinae</taxon>
        <taxon>Giardia</taxon>
    </lineage>
</organism>
<name>V6TRM6_GIAIN</name>
<dbReference type="Proteomes" id="UP000018040">
    <property type="component" value="Unassembled WGS sequence"/>
</dbReference>
<accession>V6TRM6</accession>